<dbReference type="Gene3D" id="3.40.640.10">
    <property type="entry name" value="Type I PLP-dependent aspartate aminotransferase-like (Major domain)"/>
    <property type="match status" value="1"/>
</dbReference>
<dbReference type="Pfam" id="PF00155">
    <property type="entry name" value="Aminotran_1_2"/>
    <property type="match status" value="1"/>
</dbReference>
<feature type="domain" description="HTH gntR-type" evidence="6">
    <location>
        <begin position="14"/>
        <end position="82"/>
    </location>
</feature>
<dbReference type="SMART" id="SM00345">
    <property type="entry name" value="HTH_GNTR"/>
    <property type="match status" value="1"/>
</dbReference>
<dbReference type="Pfam" id="PF00392">
    <property type="entry name" value="GntR"/>
    <property type="match status" value="1"/>
</dbReference>
<dbReference type="AlphaFoldDB" id="A0A037ZKV4"/>
<dbReference type="InterPro" id="IPR000524">
    <property type="entry name" value="Tscrpt_reg_HTH_GntR"/>
</dbReference>
<keyword evidence="2" id="KW-0663">Pyridoxal phosphate</keyword>
<reference evidence="7 8" key="1">
    <citation type="submission" date="2014-03" db="EMBL/GenBank/DDBJ databases">
        <title>Draft Genome Sequence of Actibacterium mucosum KCTC 23349, a Marine Alphaproteobacterium with Complex Ionic Requirements Isolated from Mediterranean Seawater at Malvarrosa Beach, Valencia, Spain.</title>
        <authorList>
            <person name="Arahal D.R."/>
            <person name="Shao Z."/>
            <person name="Lai Q."/>
            <person name="Pujalte M.J."/>
        </authorList>
    </citation>
    <scope>NUCLEOTIDE SEQUENCE [LARGE SCALE GENOMIC DNA]</scope>
    <source>
        <strain evidence="7 8">KCTC 23349</strain>
    </source>
</reference>
<dbReference type="InterPro" id="IPR004839">
    <property type="entry name" value="Aminotransferase_I/II_large"/>
</dbReference>
<dbReference type="InterPro" id="IPR051446">
    <property type="entry name" value="HTH_trans_reg/aminotransferase"/>
</dbReference>
<evidence type="ECO:0000313" key="8">
    <source>
        <dbReference type="Proteomes" id="UP000026249"/>
    </source>
</evidence>
<dbReference type="SUPFAM" id="SSF53383">
    <property type="entry name" value="PLP-dependent transferases"/>
    <property type="match status" value="1"/>
</dbReference>
<dbReference type="GO" id="GO:0030170">
    <property type="term" value="F:pyridoxal phosphate binding"/>
    <property type="evidence" value="ECO:0007669"/>
    <property type="project" value="InterPro"/>
</dbReference>
<dbReference type="STRING" id="1454373.ACMU_07280"/>
<accession>A0A037ZKV4</accession>
<dbReference type="SUPFAM" id="SSF46785">
    <property type="entry name" value="Winged helix' DNA-binding domain"/>
    <property type="match status" value="1"/>
</dbReference>
<name>A0A037ZKV4_9RHOB</name>
<evidence type="ECO:0000256" key="2">
    <source>
        <dbReference type="ARBA" id="ARBA00022898"/>
    </source>
</evidence>
<evidence type="ECO:0000256" key="4">
    <source>
        <dbReference type="ARBA" id="ARBA00023125"/>
    </source>
</evidence>
<keyword evidence="3" id="KW-0805">Transcription regulation</keyword>
<protein>
    <recommendedName>
        <fullName evidence="6">HTH gntR-type domain-containing protein</fullName>
    </recommendedName>
</protein>
<dbReference type="InterPro" id="IPR036388">
    <property type="entry name" value="WH-like_DNA-bd_sf"/>
</dbReference>
<dbReference type="PANTHER" id="PTHR46577">
    <property type="entry name" value="HTH-TYPE TRANSCRIPTIONAL REGULATORY PROTEIN GABR"/>
    <property type="match status" value="1"/>
</dbReference>
<dbReference type="Proteomes" id="UP000026249">
    <property type="component" value="Unassembled WGS sequence"/>
</dbReference>
<comment type="caution">
    <text evidence="7">The sequence shown here is derived from an EMBL/GenBank/DDBJ whole genome shotgun (WGS) entry which is preliminary data.</text>
</comment>
<keyword evidence="8" id="KW-1185">Reference proteome</keyword>
<sequence length="466" mass="51893">MGTIQEIDWSQSSGPKYRVLAQRIEASISDGSLKTGEKMPPVRDLAWDLKVTPGTVARAYQWLIDRNVLNAKVGSGTFVSLIDRGPTAGESLMVENVELSDDVLDMRSPILPDVGQVEHVRQGLLKAAEMDEDMMLLYPDMSQSRELRKLILHKKIKSFETAHLSPDHMVLTHGGQHAISLILQTVLKGPKPVVLTEELAYPGFRHAIQQMRGRAVAIEQDKDGPVPASIRAACQAHDVQLLATSGFAHNPTTISTTPERRAEIAELAREFDFHIIDDQSYGLVRVDRPSYRDLAPDRVWFISSLSKSIAPNLRFGWFVTPDGWRNRGQRAASHSSFGVSKFIMTVAEHVMSHPDADRVRDAVASDNAARVEIMREVFAGYDLHTRPDVAFAYLAMPSGWRASNFQRKAEDAGILLRNADAYVLVDGRAPNAVRLAVNSRVSRERFRRGCQVLRDLLDNPPHEIGV</sequence>
<dbReference type="PROSITE" id="PS50949">
    <property type="entry name" value="HTH_GNTR"/>
    <property type="match status" value="1"/>
</dbReference>
<dbReference type="InterPro" id="IPR015421">
    <property type="entry name" value="PyrdxlP-dep_Trfase_major"/>
</dbReference>
<dbReference type="RefSeq" id="WP_035257016.1">
    <property type="nucleotide sequence ID" value="NZ_JFKE01000002.1"/>
</dbReference>
<dbReference type="Gene3D" id="3.90.1150.10">
    <property type="entry name" value="Aspartate Aminotransferase, domain 1"/>
    <property type="match status" value="1"/>
</dbReference>
<dbReference type="PANTHER" id="PTHR46577:SF1">
    <property type="entry name" value="HTH-TYPE TRANSCRIPTIONAL REGULATORY PROTEIN GABR"/>
    <property type="match status" value="1"/>
</dbReference>
<evidence type="ECO:0000256" key="1">
    <source>
        <dbReference type="ARBA" id="ARBA00005384"/>
    </source>
</evidence>
<organism evidence="7 8">
    <name type="scientific">Actibacterium mucosum KCTC 23349</name>
    <dbReference type="NCBI Taxonomy" id="1454373"/>
    <lineage>
        <taxon>Bacteria</taxon>
        <taxon>Pseudomonadati</taxon>
        <taxon>Pseudomonadota</taxon>
        <taxon>Alphaproteobacteria</taxon>
        <taxon>Rhodobacterales</taxon>
        <taxon>Roseobacteraceae</taxon>
        <taxon>Actibacterium</taxon>
    </lineage>
</organism>
<dbReference type="CDD" id="cd07377">
    <property type="entry name" value="WHTH_GntR"/>
    <property type="match status" value="1"/>
</dbReference>
<dbReference type="Gene3D" id="1.10.10.10">
    <property type="entry name" value="Winged helix-like DNA-binding domain superfamily/Winged helix DNA-binding domain"/>
    <property type="match status" value="1"/>
</dbReference>
<dbReference type="InterPro" id="IPR015422">
    <property type="entry name" value="PyrdxlP-dep_Trfase_small"/>
</dbReference>
<evidence type="ECO:0000259" key="6">
    <source>
        <dbReference type="PROSITE" id="PS50949"/>
    </source>
</evidence>
<proteinExistence type="inferred from homology"/>
<evidence type="ECO:0000256" key="5">
    <source>
        <dbReference type="ARBA" id="ARBA00023163"/>
    </source>
</evidence>
<evidence type="ECO:0000313" key="7">
    <source>
        <dbReference type="EMBL" id="KAJ56733.1"/>
    </source>
</evidence>
<evidence type="ECO:0000256" key="3">
    <source>
        <dbReference type="ARBA" id="ARBA00023015"/>
    </source>
</evidence>
<dbReference type="GO" id="GO:0003700">
    <property type="term" value="F:DNA-binding transcription factor activity"/>
    <property type="evidence" value="ECO:0007669"/>
    <property type="project" value="InterPro"/>
</dbReference>
<comment type="similarity">
    <text evidence="1">In the C-terminal section; belongs to the class-I pyridoxal-phosphate-dependent aminotransferase family.</text>
</comment>
<keyword evidence="4" id="KW-0238">DNA-binding</keyword>
<dbReference type="GO" id="GO:0003677">
    <property type="term" value="F:DNA binding"/>
    <property type="evidence" value="ECO:0007669"/>
    <property type="project" value="UniProtKB-KW"/>
</dbReference>
<gene>
    <name evidence="7" type="ORF">ACMU_07280</name>
</gene>
<keyword evidence="5" id="KW-0804">Transcription</keyword>
<dbReference type="EMBL" id="JFKE01000002">
    <property type="protein sequence ID" value="KAJ56733.1"/>
    <property type="molecule type" value="Genomic_DNA"/>
</dbReference>
<dbReference type="InterPro" id="IPR036390">
    <property type="entry name" value="WH_DNA-bd_sf"/>
</dbReference>
<dbReference type="CDD" id="cd00609">
    <property type="entry name" value="AAT_like"/>
    <property type="match status" value="1"/>
</dbReference>
<dbReference type="OrthoDB" id="9804020at2"/>
<dbReference type="InterPro" id="IPR015424">
    <property type="entry name" value="PyrdxlP-dep_Trfase"/>
</dbReference>